<sequence length="198" mass="22901">MAKKRKTAGAASSSKQQEPLINITEEEQWRIIRDSGILHKIKKTDGDSESEVAEGEPLLSPLTEEIFSAMTLIIPHSFLLLMMEILIHYQYGRRPTYKALFDRMITGVPILAIFIFYTCRYRHRRPVQAFLFVLALICGGRLIWLINFENWRSVMKLSPPLATMWVYTIVRLDLAPATLSLIIVGLWVRYKHLRLVLT</sequence>
<name>A0ACC1TFG1_9APHY</name>
<protein>
    <submittedName>
        <fullName evidence="1">Uncharacterized protein</fullName>
    </submittedName>
</protein>
<keyword evidence="2" id="KW-1185">Reference proteome</keyword>
<proteinExistence type="predicted"/>
<organism evidence="1 2">
    <name type="scientific">Phlebia brevispora</name>
    <dbReference type="NCBI Taxonomy" id="194682"/>
    <lineage>
        <taxon>Eukaryota</taxon>
        <taxon>Fungi</taxon>
        <taxon>Dikarya</taxon>
        <taxon>Basidiomycota</taxon>
        <taxon>Agaricomycotina</taxon>
        <taxon>Agaricomycetes</taxon>
        <taxon>Polyporales</taxon>
        <taxon>Meruliaceae</taxon>
        <taxon>Phlebia</taxon>
    </lineage>
</organism>
<dbReference type="Proteomes" id="UP001148662">
    <property type="component" value="Unassembled WGS sequence"/>
</dbReference>
<gene>
    <name evidence="1" type="ORF">NM688_g90</name>
</gene>
<reference evidence="1" key="1">
    <citation type="submission" date="2022-07" db="EMBL/GenBank/DDBJ databases">
        <title>Genome Sequence of Phlebia brevispora.</title>
        <authorList>
            <person name="Buettner E."/>
        </authorList>
    </citation>
    <scope>NUCLEOTIDE SEQUENCE</scope>
    <source>
        <strain evidence="1">MPL23</strain>
    </source>
</reference>
<accession>A0ACC1TFG1</accession>
<evidence type="ECO:0000313" key="1">
    <source>
        <dbReference type="EMBL" id="KAJ3559840.1"/>
    </source>
</evidence>
<evidence type="ECO:0000313" key="2">
    <source>
        <dbReference type="Proteomes" id="UP001148662"/>
    </source>
</evidence>
<comment type="caution">
    <text evidence="1">The sequence shown here is derived from an EMBL/GenBank/DDBJ whole genome shotgun (WGS) entry which is preliminary data.</text>
</comment>
<dbReference type="EMBL" id="JANHOG010000007">
    <property type="protein sequence ID" value="KAJ3559840.1"/>
    <property type="molecule type" value="Genomic_DNA"/>
</dbReference>